<proteinExistence type="predicted"/>
<evidence type="ECO:0000256" key="3">
    <source>
        <dbReference type="ARBA" id="ARBA00048679"/>
    </source>
</evidence>
<keyword evidence="6" id="KW-1185">Reference proteome</keyword>
<comment type="catalytic activity">
    <reaction evidence="2">
        <text>L-threonyl-[protein] + ATP = O-phospho-L-threonyl-[protein] + ADP + H(+)</text>
        <dbReference type="Rhea" id="RHEA:46608"/>
        <dbReference type="Rhea" id="RHEA-COMP:11060"/>
        <dbReference type="Rhea" id="RHEA-COMP:11605"/>
        <dbReference type="ChEBI" id="CHEBI:15378"/>
        <dbReference type="ChEBI" id="CHEBI:30013"/>
        <dbReference type="ChEBI" id="CHEBI:30616"/>
        <dbReference type="ChEBI" id="CHEBI:61977"/>
        <dbReference type="ChEBI" id="CHEBI:456216"/>
        <dbReference type="EC" id="2.7.11.1"/>
    </reaction>
</comment>
<dbReference type="InterPro" id="IPR011009">
    <property type="entry name" value="Kinase-like_dom_sf"/>
</dbReference>
<feature type="coiled-coil region" evidence="4">
    <location>
        <begin position="108"/>
        <end position="135"/>
    </location>
</feature>
<protein>
    <recommendedName>
        <fullName evidence="1">non-specific serine/threonine protein kinase</fullName>
        <ecNumber evidence="1">2.7.11.1</ecNumber>
    </recommendedName>
</protein>
<evidence type="ECO:0000313" key="6">
    <source>
        <dbReference type="Proteomes" id="UP000326924"/>
    </source>
</evidence>
<reference evidence="5 6" key="1">
    <citation type="submission" date="2019-09" db="EMBL/GenBank/DDBJ databases">
        <title>Draft genome of the ectomycorrhizal ascomycete Sphaerosporella brunnea.</title>
        <authorList>
            <consortium name="DOE Joint Genome Institute"/>
            <person name="Benucci G.M."/>
            <person name="Marozzi G."/>
            <person name="Antonielli L."/>
            <person name="Sanchez S."/>
            <person name="Marco P."/>
            <person name="Wang X."/>
            <person name="Falini L.B."/>
            <person name="Barry K."/>
            <person name="Haridas S."/>
            <person name="Lipzen A."/>
            <person name="Labutti K."/>
            <person name="Grigoriev I.V."/>
            <person name="Murat C."/>
            <person name="Martin F."/>
            <person name="Albertini E."/>
            <person name="Donnini D."/>
            <person name="Bonito G."/>
        </authorList>
    </citation>
    <scope>NUCLEOTIDE SEQUENCE [LARGE SCALE GENOMIC DNA]</scope>
    <source>
        <strain evidence="5 6">Sb_GMNB300</strain>
    </source>
</reference>
<sequence length="612" mass="68827">MAATVADDPAALAEQHLDRLCEDFAHLFPAGMDMADTSQRKTLRMFLETATKPDTQQLVTDLTRLIAAAEIELPATREKLQAKDELVAAIKEAVMADKKQIRTLETRCTALDSANRQQETEMKKLREKPRALRENLDAQGRTPAIPPGACKPIHPMRSANAWKPFIDPAWILLEEQLAVIAACPQARDISEKTFTTTHALYESIVAMLKLTLPSCEVFDNGADQQLEISITTAGVNVAHPLYVRTVLELKEGEIGIKDKRQLVEKLCQLAEPQYWRLLFTGLLLNTATKEAYVLQLRRSKSMSQIFSVQQYTPISFEQAVTYIRDVVTISDAERPCTPPFSPVLGKIQRQLGMTPRSVIAEFVMPEPSAAVGWIEGVQIVPEEDDTVCVKRAYCADHTLYPIRACEDDITILKKIHDLGGHDSLVRILFHDDDMLEYGMLPCGVPADPDDLNGWPTRARCVLNDVWSALMWLHKHDILHRDIRWDNIVLYGTRAVIVDYGGGIDLGELAGDATDYVGGFICCPPRLLGDLQRPYYPKRGDDYHAYVLLVNTLMMPQTVTGVKSGNVASATRMLQEMWRRLRENELWRRYILAAEQEDTATLARLPYLFDGLE</sequence>
<dbReference type="InParanoid" id="A0A5J5EG68"/>
<evidence type="ECO:0000256" key="1">
    <source>
        <dbReference type="ARBA" id="ARBA00012513"/>
    </source>
</evidence>
<gene>
    <name evidence="5" type="ORF">FN846DRAFT_912596</name>
</gene>
<dbReference type="EC" id="2.7.11.1" evidence="1"/>
<dbReference type="OrthoDB" id="4062651at2759"/>
<dbReference type="Proteomes" id="UP000326924">
    <property type="component" value="Unassembled WGS sequence"/>
</dbReference>
<name>A0A5J5EG68_9PEZI</name>
<comment type="caution">
    <text evidence="5">The sequence shown here is derived from an EMBL/GenBank/DDBJ whole genome shotgun (WGS) entry which is preliminary data.</text>
</comment>
<comment type="catalytic activity">
    <reaction evidence="3">
        <text>L-seryl-[protein] + ATP = O-phospho-L-seryl-[protein] + ADP + H(+)</text>
        <dbReference type="Rhea" id="RHEA:17989"/>
        <dbReference type="Rhea" id="RHEA-COMP:9863"/>
        <dbReference type="Rhea" id="RHEA-COMP:11604"/>
        <dbReference type="ChEBI" id="CHEBI:15378"/>
        <dbReference type="ChEBI" id="CHEBI:29999"/>
        <dbReference type="ChEBI" id="CHEBI:30616"/>
        <dbReference type="ChEBI" id="CHEBI:83421"/>
        <dbReference type="ChEBI" id="CHEBI:456216"/>
        <dbReference type="EC" id="2.7.11.1"/>
    </reaction>
</comment>
<dbReference type="SUPFAM" id="SSF56112">
    <property type="entry name" value="Protein kinase-like (PK-like)"/>
    <property type="match status" value="1"/>
</dbReference>
<evidence type="ECO:0000313" key="5">
    <source>
        <dbReference type="EMBL" id="KAA8894702.1"/>
    </source>
</evidence>
<dbReference type="GO" id="GO:0004674">
    <property type="term" value="F:protein serine/threonine kinase activity"/>
    <property type="evidence" value="ECO:0007669"/>
    <property type="project" value="UniProtKB-EC"/>
</dbReference>
<organism evidence="5 6">
    <name type="scientific">Sphaerosporella brunnea</name>
    <dbReference type="NCBI Taxonomy" id="1250544"/>
    <lineage>
        <taxon>Eukaryota</taxon>
        <taxon>Fungi</taxon>
        <taxon>Dikarya</taxon>
        <taxon>Ascomycota</taxon>
        <taxon>Pezizomycotina</taxon>
        <taxon>Pezizomycetes</taxon>
        <taxon>Pezizales</taxon>
        <taxon>Pyronemataceae</taxon>
        <taxon>Sphaerosporella</taxon>
    </lineage>
</organism>
<dbReference type="InterPro" id="IPR008266">
    <property type="entry name" value="Tyr_kinase_AS"/>
</dbReference>
<dbReference type="AlphaFoldDB" id="A0A5J5EG68"/>
<dbReference type="EMBL" id="VXIS01000318">
    <property type="protein sequence ID" value="KAA8894702.1"/>
    <property type="molecule type" value="Genomic_DNA"/>
</dbReference>
<evidence type="ECO:0000256" key="2">
    <source>
        <dbReference type="ARBA" id="ARBA00047899"/>
    </source>
</evidence>
<dbReference type="Gene3D" id="1.10.510.10">
    <property type="entry name" value="Transferase(Phosphotransferase) domain 1"/>
    <property type="match status" value="1"/>
</dbReference>
<evidence type="ECO:0000256" key="4">
    <source>
        <dbReference type="SAM" id="Coils"/>
    </source>
</evidence>
<keyword evidence="4" id="KW-0175">Coiled coil</keyword>
<dbReference type="PROSITE" id="PS00109">
    <property type="entry name" value="PROTEIN_KINASE_TYR"/>
    <property type="match status" value="1"/>
</dbReference>
<accession>A0A5J5EG68</accession>